<dbReference type="Gene3D" id="3.40.220.10">
    <property type="entry name" value="Leucine Aminopeptidase, subunit E, domain 1"/>
    <property type="match status" value="1"/>
</dbReference>
<name>A0A078KS25_9FIRM</name>
<protein>
    <recommendedName>
        <fullName evidence="1">Macro domain-containing protein</fullName>
    </recommendedName>
</protein>
<dbReference type="Pfam" id="PF01661">
    <property type="entry name" value="Macro"/>
    <property type="match status" value="1"/>
</dbReference>
<dbReference type="Proteomes" id="UP000032431">
    <property type="component" value="Chromosome I"/>
</dbReference>
<evidence type="ECO:0000313" key="3">
    <source>
        <dbReference type="Proteomes" id="UP000032431"/>
    </source>
</evidence>
<sequence>MTQDERRIWLIKYLLREQTPYHGTQIPEDAEGQRILLRSLMNVRPPRPVSDEFLKLQDEYLSERNAERGIIDVTTLQPTKADNRLFIWQGDITTLKCDAIVNACNSQMLGCFQPMHLCIDNCIHTYAGVELRLKMNEIMQAQGHEEPPGQAKITPGYNLPAKYVLHTVGPIIRRSVEEKDKNLLRSCYRSCLELAVENGVESIAFCCISTGVFRFPQDIAAEIAVTTVREFLNTNTTIKQVIFNVFKDEDLNIYNNLLNK</sequence>
<keyword evidence="3" id="KW-1185">Reference proteome</keyword>
<feature type="domain" description="Macro" evidence="1">
    <location>
        <begin position="72"/>
        <end position="260"/>
    </location>
</feature>
<gene>
    <name evidence="2" type="ORF">CCDG5_0796</name>
</gene>
<dbReference type="PATRIC" id="fig|29343.3.peg.839"/>
<organism evidence="2 3">
    <name type="scientific">[Clostridium] cellulosi</name>
    <dbReference type="NCBI Taxonomy" id="29343"/>
    <lineage>
        <taxon>Bacteria</taxon>
        <taxon>Bacillati</taxon>
        <taxon>Bacillota</taxon>
        <taxon>Clostridia</taxon>
        <taxon>Eubacteriales</taxon>
        <taxon>Oscillospiraceae</taxon>
        <taxon>Oscillospiraceae incertae sedis</taxon>
    </lineage>
</organism>
<dbReference type="AlphaFoldDB" id="A0A078KS25"/>
<dbReference type="PROSITE" id="PS51154">
    <property type="entry name" value="MACRO"/>
    <property type="match status" value="1"/>
</dbReference>
<dbReference type="PANTHER" id="PTHR11106:SF27">
    <property type="entry name" value="MACRO DOMAIN-CONTAINING PROTEIN"/>
    <property type="match status" value="1"/>
</dbReference>
<dbReference type="STRING" id="29343.CCDG5_0796"/>
<dbReference type="EMBL" id="LM995447">
    <property type="protein sequence ID" value="CDZ23925.1"/>
    <property type="molecule type" value="Genomic_DNA"/>
</dbReference>
<dbReference type="HOGENOM" id="CLU_046550_2_1_9"/>
<evidence type="ECO:0000259" key="1">
    <source>
        <dbReference type="PROSITE" id="PS51154"/>
    </source>
</evidence>
<dbReference type="KEGG" id="ccel:CCDG5_0796"/>
<dbReference type="SMART" id="SM00506">
    <property type="entry name" value="A1pp"/>
    <property type="match status" value="1"/>
</dbReference>
<evidence type="ECO:0000313" key="2">
    <source>
        <dbReference type="EMBL" id="CDZ23925.1"/>
    </source>
</evidence>
<reference evidence="3" key="1">
    <citation type="submission" date="2014-07" db="EMBL/GenBank/DDBJ databases">
        <authorList>
            <person name="Wibberg D."/>
        </authorList>
    </citation>
    <scope>NUCLEOTIDE SEQUENCE [LARGE SCALE GENOMIC DNA]</scope>
    <source>
        <strain evidence="3">DG5</strain>
    </source>
</reference>
<dbReference type="PANTHER" id="PTHR11106">
    <property type="entry name" value="GANGLIOSIDE INDUCED DIFFERENTIATION ASSOCIATED PROTEIN 2-RELATED"/>
    <property type="match status" value="1"/>
</dbReference>
<dbReference type="SUPFAM" id="SSF52949">
    <property type="entry name" value="Macro domain-like"/>
    <property type="match status" value="1"/>
</dbReference>
<dbReference type="InterPro" id="IPR002589">
    <property type="entry name" value="Macro_dom"/>
</dbReference>
<dbReference type="CDD" id="cd02908">
    <property type="entry name" value="Macro_OAADPr_deacetylase"/>
    <property type="match status" value="1"/>
</dbReference>
<dbReference type="InterPro" id="IPR043472">
    <property type="entry name" value="Macro_dom-like"/>
</dbReference>
<accession>A0A078KS25</accession>
<proteinExistence type="predicted"/>
<dbReference type="NCBIfam" id="NF003163">
    <property type="entry name" value="PRK04143.1"/>
    <property type="match status" value="1"/>
</dbReference>
<dbReference type="OrthoDB" id="6194521at2"/>